<dbReference type="Pfam" id="PF00378">
    <property type="entry name" value="ECH_1"/>
    <property type="match status" value="1"/>
</dbReference>
<reference evidence="3 4" key="1">
    <citation type="submission" date="2017-03" db="EMBL/GenBank/DDBJ databases">
        <title>Complete genome sequence of Blastomonas fulva degrading microcsystin LR.</title>
        <authorList>
            <person name="Lee H.-g."/>
            <person name="Jin L."/>
            <person name="oh H.-M."/>
        </authorList>
    </citation>
    <scope>NUCLEOTIDE SEQUENCE [LARGE SCALE GENOMIC DNA]</scope>
    <source>
        <strain evidence="3 4">T2</strain>
    </source>
</reference>
<organism evidence="3 4">
    <name type="scientific">Blastomonas fulva</name>
    <dbReference type="NCBI Taxonomy" id="1550728"/>
    <lineage>
        <taxon>Bacteria</taxon>
        <taxon>Pseudomonadati</taxon>
        <taxon>Pseudomonadota</taxon>
        <taxon>Alphaproteobacteria</taxon>
        <taxon>Sphingomonadales</taxon>
        <taxon>Sphingomonadaceae</taxon>
        <taxon>Blastomonas</taxon>
    </lineage>
</organism>
<dbReference type="PANTHER" id="PTHR43802">
    <property type="entry name" value="ENOYL-COA HYDRATASE"/>
    <property type="match status" value="1"/>
</dbReference>
<dbReference type="InterPro" id="IPR018376">
    <property type="entry name" value="Enoyl-CoA_hyd/isom_CS"/>
</dbReference>
<sequence length="254" mass="26816">MNVKVDHKQAVAIVTINRPERRNAVDSATALQLLQAFEAIDADDSVHVAILHGAGGHFCAGADLKALSEGDKRPVTDAGMAPMGPTRMQMTKPVIAAIEGYAVAGGMELALWCDMRVMAETARMGVFCRRFGVPLVDMGTIRLPRLIGHSRAMDLLLTGREIGAAEAHDIGLANRVARHGGALELAVELATQIAAFPQTCLRNDRASALAQWSLEEAEAIALEAQLGRATITSGETLEGAGRFAGGKGRHGSFA</sequence>
<keyword evidence="4" id="KW-1185">Reference proteome</keyword>
<dbReference type="PANTHER" id="PTHR43802:SF1">
    <property type="entry name" value="IP11341P-RELATED"/>
    <property type="match status" value="1"/>
</dbReference>
<dbReference type="PROSITE" id="PS00166">
    <property type="entry name" value="ENOYL_COA_HYDRATASE"/>
    <property type="match status" value="1"/>
</dbReference>
<proteinExistence type="inferred from homology"/>
<dbReference type="SUPFAM" id="SSF52096">
    <property type="entry name" value="ClpP/crotonase"/>
    <property type="match status" value="1"/>
</dbReference>
<accession>A0ABN5B7B1</accession>
<comment type="similarity">
    <text evidence="1 2">Belongs to the enoyl-CoA hydratase/isomerase family.</text>
</comment>
<dbReference type="GeneID" id="303485772"/>
<evidence type="ECO:0000313" key="3">
    <source>
        <dbReference type="EMBL" id="ASR51639.1"/>
    </source>
</evidence>
<evidence type="ECO:0000256" key="2">
    <source>
        <dbReference type="RuleBase" id="RU003707"/>
    </source>
</evidence>
<name>A0ABN5B7B1_9SPHN</name>
<evidence type="ECO:0000256" key="1">
    <source>
        <dbReference type="ARBA" id="ARBA00005254"/>
    </source>
</evidence>
<dbReference type="NCBIfam" id="NF006108">
    <property type="entry name" value="PRK08259.1"/>
    <property type="match status" value="1"/>
</dbReference>
<dbReference type="CDD" id="cd06558">
    <property type="entry name" value="crotonase-like"/>
    <property type="match status" value="1"/>
</dbReference>
<gene>
    <name evidence="3" type="ORF">B5J99_09345</name>
</gene>
<dbReference type="EMBL" id="CP020083">
    <property type="protein sequence ID" value="ASR51639.1"/>
    <property type="molecule type" value="Genomic_DNA"/>
</dbReference>
<dbReference type="InterPro" id="IPR001753">
    <property type="entry name" value="Enoyl-CoA_hydra/iso"/>
</dbReference>
<dbReference type="RefSeq" id="WP_069049391.1">
    <property type="nucleotide sequence ID" value="NZ_CP020083.1"/>
</dbReference>
<dbReference type="InterPro" id="IPR029045">
    <property type="entry name" value="ClpP/crotonase-like_dom_sf"/>
</dbReference>
<protein>
    <submittedName>
        <fullName evidence="3">Enoyl-CoA hydratase</fullName>
    </submittedName>
</protein>
<dbReference type="Gene3D" id="3.90.226.10">
    <property type="entry name" value="2-enoyl-CoA Hydratase, Chain A, domain 1"/>
    <property type="match status" value="1"/>
</dbReference>
<evidence type="ECO:0000313" key="4">
    <source>
        <dbReference type="Proteomes" id="UP000258016"/>
    </source>
</evidence>
<dbReference type="Proteomes" id="UP000258016">
    <property type="component" value="Chromosome"/>
</dbReference>
<dbReference type="Gene3D" id="1.10.287.2460">
    <property type="match status" value="1"/>
</dbReference>